<keyword evidence="2" id="KW-1185">Reference proteome</keyword>
<dbReference type="EMBL" id="JACSQU010000001">
    <property type="protein sequence ID" value="MBD7939973.1"/>
    <property type="molecule type" value="Genomic_DNA"/>
</dbReference>
<dbReference type="Proteomes" id="UP000638918">
    <property type="component" value="Unassembled WGS sequence"/>
</dbReference>
<proteinExistence type="predicted"/>
<accession>A0ABR8QWS7</accession>
<name>A0ABR8QWS7_9CAUL</name>
<comment type="caution">
    <text evidence="1">The sequence shown here is derived from an EMBL/GenBank/DDBJ whole genome shotgun (WGS) entry which is preliminary data.</text>
</comment>
<evidence type="ECO:0000313" key="1">
    <source>
        <dbReference type="EMBL" id="MBD7939973.1"/>
    </source>
</evidence>
<organism evidence="1 2">
    <name type="scientific">Brevundimonas guildfordensis</name>
    <dbReference type="NCBI Taxonomy" id="2762241"/>
    <lineage>
        <taxon>Bacteria</taxon>
        <taxon>Pseudomonadati</taxon>
        <taxon>Pseudomonadota</taxon>
        <taxon>Alphaproteobacteria</taxon>
        <taxon>Caulobacterales</taxon>
        <taxon>Caulobacteraceae</taxon>
        <taxon>Brevundimonas</taxon>
    </lineage>
</organism>
<protein>
    <submittedName>
        <fullName evidence="1">Uncharacterized protein</fullName>
    </submittedName>
</protein>
<reference evidence="1 2" key="1">
    <citation type="submission" date="2020-08" db="EMBL/GenBank/DDBJ databases">
        <title>A Genomic Blueprint of the Chicken Gut Microbiome.</title>
        <authorList>
            <person name="Gilroy R."/>
            <person name="Ravi A."/>
            <person name="Getino M."/>
            <person name="Pursley I."/>
            <person name="Horton D.L."/>
            <person name="Alikhan N.-F."/>
            <person name="Baker D."/>
            <person name="Gharbi K."/>
            <person name="Hall N."/>
            <person name="Watson M."/>
            <person name="Adriaenssens E.M."/>
            <person name="Foster-Nyarko E."/>
            <person name="Jarju S."/>
            <person name="Secka A."/>
            <person name="Antonio M."/>
            <person name="Oren A."/>
            <person name="Chaudhuri R."/>
            <person name="La Ragione R.M."/>
            <person name="Hildebrand F."/>
            <person name="Pallen M.J."/>
        </authorList>
    </citation>
    <scope>NUCLEOTIDE SEQUENCE [LARGE SCALE GENOMIC DNA]</scope>
    <source>
        <strain evidence="1 2">Sa3CVA3</strain>
    </source>
</reference>
<sequence length="72" mass="7914">MGRLLDILLEASPAYQVRRDNGGFLLVGNPKRAAEFNDVVRQANDDAGADFVAFPISDDRNGYSQMFIIPLA</sequence>
<evidence type="ECO:0000313" key="2">
    <source>
        <dbReference type="Proteomes" id="UP000638918"/>
    </source>
</evidence>
<gene>
    <name evidence="1" type="ORF">H9656_01035</name>
</gene>